<sequence length="125" mass="14430">MILDLCKELNIRVPLKKQKQRNIPLLELENIDINNLTIQILPEFPSPSIDEIPQFLSKELSQKPVTISTDTERIAQYSVEEMSQETFPTLYEELPQNLAPPLVKQLPQKSTPHLKVQVTQIHLHI</sequence>
<dbReference type="Proteomes" id="UP000691718">
    <property type="component" value="Unassembled WGS sequence"/>
</dbReference>
<comment type="caution">
    <text evidence="1">The sequence shown here is derived from an EMBL/GenBank/DDBJ whole genome shotgun (WGS) entry which is preliminary data.</text>
</comment>
<evidence type="ECO:0000313" key="2">
    <source>
        <dbReference type="Proteomes" id="UP000691718"/>
    </source>
</evidence>
<keyword evidence="2" id="KW-1185">Reference proteome</keyword>
<evidence type="ECO:0000313" key="1">
    <source>
        <dbReference type="EMBL" id="CAG4989567.1"/>
    </source>
</evidence>
<dbReference type="EMBL" id="CAJQZP010000851">
    <property type="protein sequence ID" value="CAG4989567.1"/>
    <property type="molecule type" value="Genomic_DNA"/>
</dbReference>
<accession>A0A8S3WXZ1</accession>
<organism evidence="1 2">
    <name type="scientific">Parnassius apollo</name>
    <name type="common">Apollo butterfly</name>
    <name type="synonym">Papilio apollo</name>
    <dbReference type="NCBI Taxonomy" id="110799"/>
    <lineage>
        <taxon>Eukaryota</taxon>
        <taxon>Metazoa</taxon>
        <taxon>Ecdysozoa</taxon>
        <taxon>Arthropoda</taxon>
        <taxon>Hexapoda</taxon>
        <taxon>Insecta</taxon>
        <taxon>Pterygota</taxon>
        <taxon>Neoptera</taxon>
        <taxon>Endopterygota</taxon>
        <taxon>Lepidoptera</taxon>
        <taxon>Glossata</taxon>
        <taxon>Ditrysia</taxon>
        <taxon>Papilionoidea</taxon>
        <taxon>Papilionidae</taxon>
        <taxon>Parnassiinae</taxon>
        <taxon>Parnassini</taxon>
        <taxon>Parnassius</taxon>
        <taxon>Parnassius</taxon>
    </lineage>
</organism>
<proteinExistence type="predicted"/>
<dbReference type="AlphaFoldDB" id="A0A8S3WXZ1"/>
<name>A0A8S3WXZ1_PARAO</name>
<gene>
    <name evidence="1" type="ORF">PAPOLLO_LOCUS11838</name>
</gene>
<dbReference type="OrthoDB" id="7367179at2759"/>
<reference evidence="1" key="1">
    <citation type="submission" date="2021-04" db="EMBL/GenBank/DDBJ databases">
        <authorList>
            <person name="Tunstrom K."/>
        </authorList>
    </citation>
    <scope>NUCLEOTIDE SEQUENCE</scope>
</reference>
<protein>
    <submittedName>
        <fullName evidence="1">(apollo) hypothetical protein</fullName>
    </submittedName>
</protein>